<name>A0A8D5JTC4_9BACT</name>
<evidence type="ECO:0000313" key="3">
    <source>
        <dbReference type="Proteomes" id="UP000826725"/>
    </source>
</evidence>
<dbReference type="Pfam" id="PF07238">
    <property type="entry name" value="PilZ"/>
    <property type="match status" value="1"/>
</dbReference>
<evidence type="ECO:0000259" key="1">
    <source>
        <dbReference type="Pfam" id="PF07238"/>
    </source>
</evidence>
<organism evidence="2 3">
    <name type="scientific">Desulfomarina profundi</name>
    <dbReference type="NCBI Taxonomy" id="2772557"/>
    <lineage>
        <taxon>Bacteria</taxon>
        <taxon>Pseudomonadati</taxon>
        <taxon>Thermodesulfobacteriota</taxon>
        <taxon>Desulfobulbia</taxon>
        <taxon>Desulfobulbales</taxon>
        <taxon>Desulfobulbaceae</taxon>
        <taxon>Desulfomarina</taxon>
    </lineage>
</organism>
<reference evidence="2" key="1">
    <citation type="submission" date="2020-09" db="EMBL/GenBank/DDBJ databases">
        <title>Desulfogranum mesoprofundum gen. nov., sp. nov., a novel mesophilic, sulfate-reducing chemolithoautotroph isolated from a deep-sea hydrothermal vent chimney in the Suiyo Seamount.</title>
        <authorList>
            <person name="Hashimoto Y."/>
            <person name="Nakagawa S."/>
        </authorList>
    </citation>
    <scope>NUCLEOTIDE SEQUENCE</scope>
    <source>
        <strain evidence="2">KT2</strain>
    </source>
</reference>
<sequence>MTEKRRFTRIVFTVRAECTVAGKTFAVKRLINLSVGGCMIEINAEVAIDDECEVVIPLGAEGLYVNVKGRVARIADDHIGVKFVSIDPESLQHLQNIIKYNSPDAETIEDELKDHPGLL</sequence>
<dbReference type="InterPro" id="IPR009875">
    <property type="entry name" value="PilZ_domain"/>
</dbReference>
<gene>
    <name evidence="2" type="ORF">DGMP_37140</name>
</gene>
<dbReference type="AlphaFoldDB" id="A0A8D5JTC4"/>
<feature type="domain" description="PilZ" evidence="1">
    <location>
        <begin position="3"/>
        <end position="98"/>
    </location>
</feature>
<evidence type="ECO:0000313" key="2">
    <source>
        <dbReference type="EMBL" id="BCL63021.1"/>
    </source>
</evidence>
<accession>A0A8D5JTC4</accession>
<keyword evidence="3" id="KW-1185">Reference proteome</keyword>
<dbReference type="GO" id="GO:0035438">
    <property type="term" value="F:cyclic-di-GMP binding"/>
    <property type="evidence" value="ECO:0007669"/>
    <property type="project" value="InterPro"/>
</dbReference>
<dbReference type="EMBL" id="AP024086">
    <property type="protein sequence ID" value="BCL63021.1"/>
    <property type="molecule type" value="Genomic_DNA"/>
</dbReference>
<protein>
    <submittedName>
        <fullName evidence="2">Pilus protein PilZ</fullName>
    </submittedName>
</protein>
<dbReference type="RefSeq" id="WP_228855324.1">
    <property type="nucleotide sequence ID" value="NZ_AP024086.1"/>
</dbReference>
<dbReference type="KEGG" id="dbk:DGMP_37140"/>
<dbReference type="Proteomes" id="UP000826725">
    <property type="component" value="Chromosome"/>
</dbReference>
<proteinExistence type="predicted"/>